<reference evidence="17" key="1">
    <citation type="submission" date="2018-05" db="EMBL/GenBank/DDBJ databases">
        <title>Luteimonas pekinense sp. nov., isolated from human Meibomian gland secretions, Beijing, China.</title>
        <authorList>
            <person name="Wen T."/>
            <person name="Bai H."/>
            <person name="Lv H."/>
        </authorList>
    </citation>
    <scope>NUCLEOTIDE SEQUENCE [LARGE SCALE GENOMIC DNA]</scope>
    <source>
        <strain evidence="17">83-4</strain>
    </source>
</reference>
<keyword evidence="11 15" id="KW-0448">Lipopolysaccharide biosynthesis</keyword>
<evidence type="ECO:0000256" key="4">
    <source>
        <dbReference type="ARBA" id="ARBA00011988"/>
    </source>
</evidence>
<gene>
    <name evidence="15" type="primary">kdkA</name>
    <name evidence="16" type="ORF">DCD74_02790</name>
</gene>
<evidence type="ECO:0000256" key="2">
    <source>
        <dbReference type="ARBA" id="ARBA00004713"/>
    </source>
</evidence>
<feature type="active site" evidence="15">
    <location>
        <position position="176"/>
    </location>
</feature>
<evidence type="ECO:0000256" key="8">
    <source>
        <dbReference type="ARBA" id="ARBA00022741"/>
    </source>
</evidence>
<dbReference type="Pfam" id="PF06293">
    <property type="entry name" value="Kdo"/>
    <property type="match status" value="1"/>
</dbReference>
<dbReference type="EMBL" id="CP029556">
    <property type="protein sequence ID" value="AXA83759.1"/>
    <property type="molecule type" value="Genomic_DNA"/>
</dbReference>
<evidence type="ECO:0000256" key="7">
    <source>
        <dbReference type="ARBA" id="ARBA00022679"/>
    </source>
</evidence>
<evidence type="ECO:0000256" key="15">
    <source>
        <dbReference type="HAMAP-Rule" id="MF_00521"/>
    </source>
</evidence>
<evidence type="ECO:0000256" key="14">
    <source>
        <dbReference type="ARBA" id="ARBA00034417"/>
    </source>
</evidence>
<keyword evidence="9 15" id="KW-0418">Kinase</keyword>
<evidence type="ECO:0000256" key="10">
    <source>
        <dbReference type="ARBA" id="ARBA00022840"/>
    </source>
</evidence>
<dbReference type="OrthoDB" id="6854449at2"/>
<dbReference type="InterPro" id="IPR022826">
    <property type="entry name" value="KDO_kinase"/>
</dbReference>
<evidence type="ECO:0000256" key="3">
    <source>
        <dbReference type="ARBA" id="ARBA00010327"/>
    </source>
</evidence>
<accession>A0A344J3Z9</accession>
<comment type="similarity">
    <text evidence="3 15">Belongs to the protein kinase superfamily. KdkA/RfaP family.</text>
</comment>
<evidence type="ECO:0000256" key="9">
    <source>
        <dbReference type="ARBA" id="ARBA00022777"/>
    </source>
</evidence>
<comment type="function">
    <text evidence="15">Catalyzes the ATP-dependent phosphorylation of the 3-deoxy-D-manno-octulosonic acid (Kdo) residue in Kdo-lipid IV(A) at the 4-OH position.</text>
</comment>
<sequence>MSMRESSETMLPLHHARGDGAIVFDARALPQTPAPEWFDAAHWGADAQPVGSGGRGAAWFIDAPSGAMVLRRYLRGGLMAKLSHDSFVWRGQDAVRSFAEFRLLQALHVQGLPVPMPLAAAYWRSGRRYRAAILLQRIVGVHSFGHRVLDDAASAPWRECGALIARFHRAGLDHPDLNAHNLLFDAGNAGWMIDFDKGRIRADAASGWRQANLSRLRRSLDKITGGGQARAIEAGFAHLLHAYDQAMAGGST</sequence>
<dbReference type="Gene3D" id="1.10.510.10">
    <property type="entry name" value="Transferase(Phosphotransferase) domain 1"/>
    <property type="match status" value="1"/>
</dbReference>
<keyword evidence="12 15" id="KW-0472">Membrane</keyword>
<dbReference type="SUPFAM" id="SSF56112">
    <property type="entry name" value="Protein kinase-like (PK-like)"/>
    <property type="match status" value="1"/>
</dbReference>
<dbReference type="AlphaFoldDB" id="A0A344J3Z9"/>
<evidence type="ECO:0000256" key="13">
    <source>
        <dbReference type="ARBA" id="ARBA00029511"/>
    </source>
</evidence>
<dbReference type="UniPathway" id="UPA00958"/>
<evidence type="ECO:0000256" key="6">
    <source>
        <dbReference type="ARBA" id="ARBA00022519"/>
    </source>
</evidence>
<evidence type="ECO:0000256" key="5">
    <source>
        <dbReference type="ARBA" id="ARBA00022475"/>
    </source>
</evidence>
<dbReference type="EC" id="2.7.1.166" evidence="4 15"/>
<proteinExistence type="inferred from homology"/>
<dbReference type="NCBIfam" id="NF002475">
    <property type="entry name" value="PRK01723.1"/>
    <property type="match status" value="1"/>
</dbReference>
<keyword evidence="7 15" id="KW-0808">Transferase</keyword>
<comment type="pathway">
    <text evidence="2 15">Bacterial outer membrane biogenesis; LPS core biosynthesis.</text>
</comment>
<dbReference type="GO" id="GO:0016773">
    <property type="term" value="F:phosphotransferase activity, alcohol group as acceptor"/>
    <property type="evidence" value="ECO:0007669"/>
    <property type="project" value="UniProtKB-UniRule"/>
</dbReference>
<dbReference type="GO" id="GO:0016301">
    <property type="term" value="F:kinase activity"/>
    <property type="evidence" value="ECO:0007669"/>
    <property type="project" value="UniProtKB-KW"/>
</dbReference>
<dbReference type="GO" id="GO:0009244">
    <property type="term" value="P:lipopolysaccharide core region biosynthetic process"/>
    <property type="evidence" value="ECO:0007669"/>
    <property type="project" value="UniProtKB-UniRule"/>
</dbReference>
<keyword evidence="6 15" id="KW-0997">Cell inner membrane</keyword>
<comment type="catalytic activity">
    <reaction evidence="14 15">
        <text>an alpha-Kdo-(2-&gt;6)-lipid IVA + ATP = a 4-O-phospho-alpha-Kdo-(2-&gt;6)-lipid IVA + ADP + H(+)</text>
        <dbReference type="Rhea" id="RHEA:74271"/>
        <dbReference type="ChEBI" id="CHEBI:15378"/>
        <dbReference type="ChEBI" id="CHEBI:30616"/>
        <dbReference type="ChEBI" id="CHEBI:176428"/>
        <dbReference type="ChEBI" id="CHEBI:193140"/>
        <dbReference type="ChEBI" id="CHEBI:456216"/>
        <dbReference type="EC" id="2.7.1.166"/>
    </reaction>
</comment>
<evidence type="ECO:0000256" key="11">
    <source>
        <dbReference type="ARBA" id="ARBA00022985"/>
    </source>
</evidence>
<dbReference type="Proteomes" id="UP000251842">
    <property type="component" value="Chromosome"/>
</dbReference>
<keyword evidence="5 15" id="KW-1003">Cell membrane</keyword>
<dbReference type="GO" id="GO:0005886">
    <property type="term" value="C:plasma membrane"/>
    <property type="evidence" value="ECO:0007669"/>
    <property type="project" value="UniProtKB-SubCell"/>
</dbReference>
<evidence type="ECO:0000256" key="12">
    <source>
        <dbReference type="ARBA" id="ARBA00023136"/>
    </source>
</evidence>
<comment type="subcellular location">
    <subcellularLocation>
        <location evidence="1 15">Cell inner membrane</location>
        <topology evidence="1 15">Peripheral membrane protein</topology>
        <orientation evidence="1 15">Cytoplasmic side</orientation>
    </subcellularLocation>
</comment>
<protein>
    <recommendedName>
        <fullName evidence="13 15">3-deoxy-D-manno-octulosonic acid kinase</fullName>
        <shortName evidence="15">Kdo kinase</shortName>
        <ecNumber evidence="4 15">2.7.1.166</ecNumber>
    </recommendedName>
</protein>
<name>A0A344J3Z9_9GAMM</name>
<evidence type="ECO:0000313" key="16">
    <source>
        <dbReference type="EMBL" id="AXA83759.1"/>
    </source>
</evidence>
<organism evidence="16 17">
    <name type="scientific">Solilutibacter oculi</name>
    <dbReference type="NCBI Taxonomy" id="2698682"/>
    <lineage>
        <taxon>Bacteria</taxon>
        <taxon>Pseudomonadati</taxon>
        <taxon>Pseudomonadota</taxon>
        <taxon>Gammaproteobacteria</taxon>
        <taxon>Lysobacterales</taxon>
        <taxon>Lysobacteraceae</taxon>
        <taxon>Solilutibacter</taxon>
    </lineage>
</organism>
<dbReference type="InterPro" id="IPR011009">
    <property type="entry name" value="Kinase-like_dom_sf"/>
</dbReference>
<evidence type="ECO:0000256" key="1">
    <source>
        <dbReference type="ARBA" id="ARBA00004515"/>
    </source>
</evidence>
<keyword evidence="8 15" id="KW-0547">Nucleotide-binding</keyword>
<keyword evidence="10 15" id="KW-0067">ATP-binding</keyword>
<dbReference type="HAMAP" id="MF_00521">
    <property type="entry name" value="KDO_kinase"/>
    <property type="match status" value="1"/>
</dbReference>
<keyword evidence="17" id="KW-1185">Reference proteome</keyword>
<dbReference type="RefSeq" id="WP_112925974.1">
    <property type="nucleotide sequence ID" value="NZ_CP029556.1"/>
</dbReference>
<dbReference type="GO" id="GO:0005524">
    <property type="term" value="F:ATP binding"/>
    <property type="evidence" value="ECO:0007669"/>
    <property type="project" value="UniProtKB-UniRule"/>
</dbReference>
<dbReference type="KEGG" id="lue:DCD74_02790"/>
<evidence type="ECO:0000313" key="17">
    <source>
        <dbReference type="Proteomes" id="UP000251842"/>
    </source>
</evidence>